<name>A0A5A7PXE7_STRAF</name>
<dbReference type="InterPro" id="IPR011006">
    <property type="entry name" value="CheY-like_superfamily"/>
</dbReference>
<dbReference type="InterPro" id="IPR001789">
    <property type="entry name" value="Sig_transdc_resp-reg_receiver"/>
</dbReference>
<feature type="modified residue" description="4-aspartylphosphate" evidence="1">
    <location>
        <position position="71"/>
    </location>
</feature>
<reference evidence="4" key="1">
    <citation type="journal article" date="2019" name="Curr. Biol.">
        <title>Genome Sequence of Striga asiatica Provides Insight into the Evolution of Plant Parasitism.</title>
        <authorList>
            <person name="Yoshida S."/>
            <person name="Kim S."/>
            <person name="Wafula E.K."/>
            <person name="Tanskanen J."/>
            <person name="Kim Y.M."/>
            <person name="Honaas L."/>
            <person name="Yang Z."/>
            <person name="Spallek T."/>
            <person name="Conn C.E."/>
            <person name="Ichihashi Y."/>
            <person name="Cheong K."/>
            <person name="Cui S."/>
            <person name="Der J.P."/>
            <person name="Gundlach H."/>
            <person name="Jiao Y."/>
            <person name="Hori C."/>
            <person name="Ishida J.K."/>
            <person name="Kasahara H."/>
            <person name="Kiba T."/>
            <person name="Kim M.S."/>
            <person name="Koo N."/>
            <person name="Laohavisit A."/>
            <person name="Lee Y.H."/>
            <person name="Lumba S."/>
            <person name="McCourt P."/>
            <person name="Mortimer J.C."/>
            <person name="Mutuku J.M."/>
            <person name="Nomura T."/>
            <person name="Sasaki-Sekimoto Y."/>
            <person name="Seto Y."/>
            <person name="Wang Y."/>
            <person name="Wakatake T."/>
            <person name="Sakakibara H."/>
            <person name="Demura T."/>
            <person name="Yamaguchi S."/>
            <person name="Yoneyama K."/>
            <person name="Manabe R.I."/>
            <person name="Nelson D.C."/>
            <person name="Schulman A.H."/>
            <person name="Timko M.P."/>
            <person name="dePamphilis C.W."/>
            <person name="Choi D."/>
            <person name="Shirasu K."/>
        </authorList>
    </citation>
    <scope>NUCLEOTIDE SEQUENCE [LARGE SCALE GENOMIC DNA]</scope>
    <source>
        <strain evidence="4">cv. UVA1</strain>
    </source>
</reference>
<accession>A0A5A7PXE7</accession>
<dbReference type="Gene3D" id="3.40.50.2300">
    <property type="match status" value="1"/>
</dbReference>
<keyword evidence="1" id="KW-0597">Phosphoprotein</keyword>
<organism evidence="3 4">
    <name type="scientific">Striga asiatica</name>
    <name type="common">Asiatic witchweed</name>
    <name type="synonym">Buchnera asiatica</name>
    <dbReference type="NCBI Taxonomy" id="4170"/>
    <lineage>
        <taxon>Eukaryota</taxon>
        <taxon>Viridiplantae</taxon>
        <taxon>Streptophyta</taxon>
        <taxon>Embryophyta</taxon>
        <taxon>Tracheophyta</taxon>
        <taxon>Spermatophyta</taxon>
        <taxon>Magnoliopsida</taxon>
        <taxon>eudicotyledons</taxon>
        <taxon>Gunneridae</taxon>
        <taxon>Pentapetalae</taxon>
        <taxon>asterids</taxon>
        <taxon>lamiids</taxon>
        <taxon>Lamiales</taxon>
        <taxon>Orobanchaceae</taxon>
        <taxon>Buchnereae</taxon>
        <taxon>Striga</taxon>
    </lineage>
</organism>
<dbReference type="PANTHER" id="PTHR43228">
    <property type="entry name" value="TWO-COMPONENT RESPONSE REGULATOR"/>
    <property type="match status" value="1"/>
</dbReference>
<evidence type="ECO:0000256" key="1">
    <source>
        <dbReference type="PROSITE-ProRule" id="PRU00169"/>
    </source>
</evidence>
<dbReference type="Pfam" id="PF00072">
    <property type="entry name" value="Response_reg"/>
    <property type="match status" value="1"/>
</dbReference>
<proteinExistence type="predicted"/>
<dbReference type="SUPFAM" id="SSF52172">
    <property type="entry name" value="CheY-like"/>
    <property type="match status" value="1"/>
</dbReference>
<evidence type="ECO:0000313" key="4">
    <source>
        <dbReference type="Proteomes" id="UP000325081"/>
    </source>
</evidence>
<dbReference type="GO" id="GO:0000160">
    <property type="term" value="P:phosphorelay signal transduction system"/>
    <property type="evidence" value="ECO:0007669"/>
    <property type="project" value="InterPro"/>
</dbReference>
<comment type="caution">
    <text evidence="3">The sequence shown here is derived from an EMBL/GenBank/DDBJ whole genome shotgun (WGS) entry which is preliminary data.</text>
</comment>
<dbReference type="PROSITE" id="PS50110">
    <property type="entry name" value="RESPONSE_REGULATORY"/>
    <property type="match status" value="1"/>
</dbReference>
<sequence length="131" mass="14299">MDVGAPQNVAGNHFEDVKRVRAMVVDDDPIVRKLHCMYLNKHGLENEVAKNGQEALDLFDSGKSFDLVLMDLEMPELRAMGVKAMIVGVTACAVEEERAAFMAAGLDGCIDKPLAGRAFIVILDELALRVL</sequence>
<dbReference type="Proteomes" id="UP000325081">
    <property type="component" value="Unassembled WGS sequence"/>
</dbReference>
<gene>
    <name evidence="3" type="ORF">STAS_13131</name>
</gene>
<dbReference type="CDD" id="cd17546">
    <property type="entry name" value="REC_hyHK_CKI1_RcsC-like"/>
    <property type="match status" value="1"/>
</dbReference>
<dbReference type="SMART" id="SM00448">
    <property type="entry name" value="REC"/>
    <property type="match status" value="1"/>
</dbReference>
<keyword evidence="4" id="KW-1185">Reference proteome</keyword>
<evidence type="ECO:0000313" key="3">
    <source>
        <dbReference type="EMBL" id="GER36777.1"/>
    </source>
</evidence>
<dbReference type="InterPro" id="IPR052048">
    <property type="entry name" value="ST_Response_Regulator"/>
</dbReference>
<protein>
    <submittedName>
        <fullName evidence="3">Response regulator</fullName>
    </submittedName>
</protein>
<evidence type="ECO:0000259" key="2">
    <source>
        <dbReference type="PROSITE" id="PS50110"/>
    </source>
</evidence>
<dbReference type="EMBL" id="BKCP01005217">
    <property type="protein sequence ID" value="GER36777.1"/>
    <property type="molecule type" value="Genomic_DNA"/>
</dbReference>
<dbReference type="PANTHER" id="PTHR43228:SF1">
    <property type="entry name" value="TWO-COMPONENT RESPONSE REGULATOR ARR22"/>
    <property type="match status" value="1"/>
</dbReference>
<feature type="domain" description="Response regulatory" evidence="2">
    <location>
        <begin position="21"/>
        <end position="127"/>
    </location>
</feature>
<dbReference type="OrthoDB" id="21225at2759"/>
<dbReference type="AlphaFoldDB" id="A0A5A7PXE7"/>